<sequence length="390" mass="44404">MFDKKTYSFIISPLCFISLFINFSCTDPVTPEYKYKEGLIYIDAYVSTVLEASYTTITETTLLSGKLKDLFVKNATVSYRNIETNLEVFLIEEEESYFPPNDFHASVGETWELLITLSDGRKYKSKPETIIEPVGFSNLKASYDKELFYRESIEDFVPGHKVSLDLEDPATDDNYYFWKFRSFEKISICGECYGTILRDGKCITSPVSIDRNKIINYACDTDCWRIRYNEDIKIFSDDFTNGKLVSGLPVGNVILYTKNNIVVEMQQYSLSSSAYKYYKVLKDIVDNNGGFNAPPPAALVGNVFNPEDSNEFVLGRFTAASAVIKSIFIDRSQIIDKAVEPRVLAQPEVCEDICTFSECFPIQSDCIPITSMSCDESRYRTSIRPEGWVD</sequence>
<gene>
    <name evidence="1" type="ORF">C1H87_09615</name>
</gene>
<dbReference type="RefSeq" id="WP_102755598.1">
    <property type="nucleotide sequence ID" value="NZ_CP025791.1"/>
</dbReference>
<dbReference type="EMBL" id="CP025791">
    <property type="protein sequence ID" value="AUP78943.1"/>
    <property type="molecule type" value="Genomic_DNA"/>
</dbReference>
<dbReference type="OrthoDB" id="922982at2"/>
<reference evidence="1 2" key="1">
    <citation type="submission" date="2018-01" db="EMBL/GenBank/DDBJ databases">
        <title>Complete genome sequence of Flavivirga eckloniae ECD14 isolated from seaweed Ecklonia cava.</title>
        <authorList>
            <person name="Lee J.H."/>
            <person name="Baik K.S."/>
            <person name="Seong C.N."/>
        </authorList>
    </citation>
    <scope>NUCLEOTIDE SEQUENCE [LARGE SCALE GENOMIC DNA]</scope>
    <source>
        <strain evidence="1 2">ECD14</strain>
    </source>
</reference>
<accession>A0A2K9PPE3</accession>
<dbReference type="AlphaFoldDB" id="A0A2K9PPE3"/>
<dbReference type="InterPro" id="IPR025345">
    <property type="entry name" value="DUF4249"/>
</dbReference>
<organism evidence="1 2">
    <name type="scientific">Flavivirga eckloniae</name>
    <dbReference type="NCBI Taxonomy" id="1803846"/>
    <lineage>
        <taxon>Bacteria</taxon>
        <taxon>Pseudomonadati</taxon>
        <taxon>Bacteroidota</taxon>
        <taxon>Flavobacteriia</taxon>
        <taxon>Flavobacteriales</taxon>
        <taxon>Flavobacteriaceae</taxon>
        <taxon>Flavivirga</taxon>
    </lineage>
</organism>
<protein>
    <recommendedName>
        <fullName evidence="3">DUF4249 domain-containing protein</fullName>
    </recommendedName>
</protein>
<proteinExistence type="predicted"/>
<evidence type="ECO:0000313" key="2">
    <source>
        <dbReference type="Proteomes" id="UP000235826"/>
    </source>
</evidence>
<dbReference type="Proteomes" id="UP000235826">
    <property type="component" value="Chromosome"/>
</dbReference>
<keyword evidence="2" id="KW-1185">Reference proteome</keyword>
<evidence type="ECO:0000313" key="1">
    <source>
        <dbReference type="EMBL" id="AUP78943.1"/>
    </source>
</evidence>
<name>A0A2K9PPE3_9FLAO</name>
<dbReference type="KEGG" id="fek:C1H87_09615"/>
<evidence type="ECO:0008006" key="3">
    <source>
        <dbReference type="Google" id="ProtNLM"/>
    </source>
</evidence>
<dbReference type="Pfam" id="PF14054">
    <property type="entry name" value="DUF4249"/>
    <property type="match status" value="1"/>
</dbReference>